<dbReference type="InterPro" id="IPR036291">
    <property type="entry name" value="NAD(P)-bd_dom_sf"/>
</dbReference>
<evidence type="ECO:0000256" key="1">
    <source>
        <dbReference type="ARBA" id="ARBA00006484"/>
    </source>
</evidence>
<dbReference type="PANTHER" id="PTHR43477:SF1">
    <property type="entry name" value="DIHYDROANTICAPSIN 7-DEHYDROGENASE"/>
    <property type="match status" value="1"/>
</dbReference>
<feature type="compositionally biased region" description="Basic and acidic residues" evidence="3">
    <location>
        <begin position="51"/>
        <end position="61"/>
    </location>
</feature>
<organism evidence="4 5">
    <name type="scientific">Streptomyces hygroscopicus</name>
    <dbReference type="NCBI Taxonomy" id="1912"/>
    <lineage>
        <taxon>Bacteria</taxon>
        <taxon>Bacillati</taxon>
        <taxon>Actinomycetota</taxon>
        <taxon>Actinomycetes</taxon>
        <taxon>Kitasatosporales</taxon>
        <taxon>Streptomycetaceae</taxon>
        <taxon>Streptomyces</taxon>
        <taxon>Streptomyces violaceusniger group</taxon>
    </lineage>
</organism>
<dbReference type="InterPro" id="IPR003560">
    <property type="entry name" value="DHB_DH"/>
</dbReference>
<dbReference type="Gene3D" id="3.40.50.720">
    <property type="entry name" value="NAD(P)-binding Rossmann-like Domain"/>
    <property type="match status" value="1"/>
</dbReference>
<keyword evidence="5" id="KW-1185">Reference proteome</keyword>
<dbReference type="InterPro" id="IPR051122">
    <property type="entry name" value="SDR_DHRS6-like"/>
</dbReference>
<name>A0ABQ3U9L9_STRHY</name>
<dbReference type="Proteomes" id="UP001054854">
    <property type="component" value="Unassembled WGS sequence"/>
</dbReference>
<sequence length="108" mass="10994">MRTYLTPKAAVTALTRAAALGRAALDHVHQGIRINAVSPGSSDAPMSLRPGETEADRAERMKTETPLGRVAAEEEVAEEVAAAVLHLASPAAGSVVGADLVVHSGSSA</sequence>
<dbReference type="InterPro" id="IPR002347">
    <property type="entry name" value="SDR_fam"/>
</dbReference>
<feature type="region of interest" description="Disordered" evidence="3">
    <location>
        <begin position="36"/>
        <end position="61"/>
    </location>
</feature>
<keyword evidence="2" id="KW-0560">Oxidoreductase</keyword>
<proteinExistence type="inferred from homology"/>
<evidence type="ECO:0000256" key="2">
    <source>
        <dbReference type="ARBA" id="ARBA00023002"/>
    </source>
</evidence>
<comment type="similarity">
    <text evidence="1">Belongs to the short-chain dehydrogenases/reductases (SDR) family.</text>
</comment>
<accession>A0ABQ3U9L9</accession>
<dbReference type="Pfam" id="PF13561">
    <property type="entry name" value="adh_short_C2"/>
    <property type="match status" value="1"/>
</dbReference>
<dbReference type="PANTHER" id="PTHR43477">
    <property type="entry name" value="DIHYDROANTICAPSIN 7-DEHYDROGENASE"/>
    <property type="match status" value="1"/>
</dbReference>
<protein>
    <submittedName>
        <fullName evidence="4">Uncharacterized protein</fullName>
    </submittedName>
</protein>
<dbReference type="PRINTS" id="PR01397">
    <property type="entry name" value="DHBDHDRGNASE"/>
</dbReference>
<comment type="caution">
    <text evidence="4">The sequence shown here is derived from an EMBL/GenBank/DDBJ whole genome shotgun (WGS) entry which is preliminary data.</text>
</comment>
<dbReference type="SUPFAM" id="SSF51735">
    <property type="entry name" value="NAD(P)-binding Rossmann-fold domains"/>
    <property type="match status" value="1"/>
</dbReference>
<reference evidence="4" key="1">
    <citation type="submission" date="2024-05" db="EMBL/GenBank/DDBJ databases">
        <title>Whole genome shotgun sequence of Streptomyces hygroscopicus NBRC 113678.</title>
        <authorList>
            <person name="Komaki H."/>
            <person name="Tamura T."/>
        </authorList>
    </citation>
    <scope>NUCLEOTIDE SEQUENCE</scope>
    <source>
        <strain evidence="4">N11-34</strain>
    </source>
</reference>
<gene>
    <name evidence="4" type="ORF">TPA0910_67390</name>
</gene>
<evidence type="ECO:0000313" key="5">
    <source>
        <dbReference type="Proteomes" id="UP001054854"/>
    </source>
</evidence>
<dbReference type="EMBL" id="BNEK01000005">
    <property type="protein sequence ID" value="GHJ32306.1"/>
    <property type="molecule type" value="Genomic_DNA"/>
</dbReference>
<evidence type="ECO:0000256" key="3">
    <source>
        <dbReference type="SAM" id="MobiDB-lite"/>
    </source>
</evidence>
<evidence type="ECO:0000313" key="4">
    <source>
        <dbReference type="EMBL" id="GHJ32306.1"/>
    </source>
</evidence>